<accession>A0A915CV43</accession>
<dbReference type="GO" id="GO:0003676">
    <property type="term" value="F:nucleic acid binding"/>
    <property type="evidence" value="ECO:0007669"/>
    <property type="project" value="InterPro"/>
</dbReference>
<evidence type="ECO:0000313" key="3">
    <source>
        <dbReference type="WBParaSite" id="jg12700"/>
    </source>
</evidence>
<dbReference type="Proteomes" id="UP000887574">
    <property type="component" value="Unplaced"/>
</dbReference>
<dbReference type="GO" id="GO:0005737">
    <property type="term" value="C:cytoplasm"/>
    <property type="evidence" value="ECO:0007669"/>
    <property type="project" value="TreeGrafter"/>
</dbReference>
<reference evidence="3" key="1">
    <citation type="submission" date="2022-11" db="UniProtKB">
        <authorList>
            <consortium name="WormBaseParasite"/>
        </authorList>
    </citation>
    <scope>IDENTIFICATION</scope>
</reference>
<dbReference type="AlphaFoldDB" id="A0A915CV43"/>
<dbReference type="Gene3D" id="3.40.50.300">
    <property type="entry name" value="P-loop containing nucleotide triphosphate hydrolases"/>
    <property type="match status" value="1"/>
</dbReference>
<dbReference type="InterPro" id="IPR011545">
    <property type="entry name" value="DEAD/DEAH_box_helicase_dom"/>
</dbReference>
<organism evidence="2 3">
    <name type="scientific">Ditylenchus dipsaci</name>
    <dbReference type="NCBI Taxonomy" id="166011"/>
    <lineage>
        <taxon>Eukaryota</taxon>
        <taxon>Metazoa</taxon>
        <taxon>Ecdysozoa</taxon>
        <taxon>Nematoda</taxon>
        <taxon>Chromadorea</taxon>
        <taxon>Rhabditida</taxon>
        <taxon>Tylenchina</taxon>
        <taxon>Tylenchomorpha</taxon>
        <taxon>Sphaerularioidea</taxon>
        <taxon>Anguinidae</taxon>
        <taxon>Anguininae</taxon>
        <taxon>Ditylenchus</taxon>
    </lineage>
</organism>
<dbReference type="InterPro" id="IPR014001">
    <property type="entry name" value="Helicase_ATP-bd"/>
</dbReference>
<dbReference type="PANTHER" id="PTHR14074:SF16">
    <property type="entry name" value="ANTIVIRAL INNATE IMMUNE RESPONSE RECEPTOR RIG-I"/>
    <property type="match status" value="1"/>
</dbReference>
<sequence>MVKQEPACKPLIEFDTYAPHLRLFQQEALKHIRWEDIKRLLKFTNRSQHEKLSVLFAQEGLDVRKKANELLFKCVSYAGSADANAALKELISRERNEEVQMQLKMAGLRTYEYALKLYRGQQMYIMDRMVNMLEPEPIIKYLEGRNCREYDHLIVLVKGHMQKGSIEDAACELMRGLPYCSDVIGSDRKNGEWYYDFLEACLTHPDTRMLPEFLDKDYKEDLLDFRANREVELRAKCNAELYTTGLSDKIHERAYSHLRQTTQDFSDIKKEYVLYTYQSELVSHARNGRNTIICAPTGSGKTIVATDIMLHHLENMKREGKEARVVMLVPTVPLVDQQTVQLVSYMINKHWVDGISGVEPTVDRQGRILASDVVVMTPQIFINMLNSVVKQEKLYFQDFTMMIFDECHHAGNGENHPYKILLEMLQEQAAGWKPQIIGLTASVGVGKASFQINVARKHILELCSIMMADSISTVRKYLDDLKEKVPPPVDEMERARRPLNDDFINLIKDTMRDLQLNMAQIMERVLEKQPDALKREDFDFLRDFKMIEKGPQYQAKSWDIEKVMSAY</sequence>
<dbReference type="InterPro" id="IPR051363">
    <property type="entry name" value="RLR_Helicase"/>
</dbReference>
<evidence type="ECO:0000259" key="1">
    <source>
        <dbReference type="PROSITE" id="PS51192"/>
    </source>
</evidence>
<dbReference type="WBParaSite" id="jg12700">
    <property type="protein sequence ID" value="jg12700"/>
    <property type="gene ID" value="jg12700"/>
</dbReference>
<name>A0A915CV43_9BILA</name>
<dbReference type="SUPFAM" id="SSF52540">
    <property type="entry name" value="P-loop containing nucleoside triphosphate hydrolases"/>
    <property type="match status" value="1"/>
</dbReference>
<protein>
    <submittedName>
        <fullName evidence="3">Helicase ATP-binding domain-containing protein</fullName>
    </submittedName>
</protein>
<evidence type="ECO:0000313" key="2">
    <source>
        <dbReference type="Proteomes" id="UP000887574"/>
    </source>
</evidence>
<dbReference type="PANTHER" id="PTHR14074">
    <property type="entry name" value="HELICASE WITH DEATH DOMAIN-RELATED"/>
    <property type="match status" value="1"/>
</dbReference>
<proteinExistence type="predicted"/>
<dbReference type="Pfam" id="PF00270">
    <property type="entry name" value="DEAD"/>
    <property type="match status" value="1"/>
</dbReference>
<keyword evidence="2" id="KW-1185">Reference proteome</keyword>
<dbReference type="SMART" id="SM00487">
    <property type="entry name" value="DEXDc"/>
    <property type="match status" value="1"/>
</dbReference>
<dbReference type="PROSITE" id="PS51192">
    <property type="entry name" value="HELICASE_ATP_BIND_1"/>
    <property type="match status" value="1"/>
</dbReference>
<dbReference type="InterPro" id="IPR027417">
    <property type="entry name" value="P-loop_NTPase"/>
</dbReference>
<dbReference type="GO" id="GO:0005524">
    <property type="term" value="F:ATP binding"/>
    <property type="evidence" value="ECO:0007669"/>
    <property type="project" value="InterPro"/>
</dbReference>
<feature type="domain" description="Helicase ATP-binding" evidence="1">
    <location>
        <begin position="282"/>
        <end position="461"/>
    </location>
</feature>